<keyword evidence="5" id="KW-0547">Nucleotide-binding</keyword>
<dbReference type="EMBL" id="BAFH01000001">
    <property type="protein sequence ID" value="GAB60853.1"/>
    <property type="molecule type" value="Genomic_DNA"/>
</dbReference>
<dbReference type="Gene3D" id="1.10.287.130">
    <property type="match status" value="1"/>
</dbReference>
<evidence type="ECO:0000259" key="9">
    <source>
        <dbReference type="PROSITE" id="PS50109"/>
    </source>
</evidence>
<dbReference type="CDD" id="cd00082">
    <property type="entry name" value="HisKA"/>
    <property type="match status" value="1"/>
</dbReference>
<evidence type="ECO:0000256" key="5">
    <source>
        <dbReference type="ARBA" id="ARBA00022741"/>
    </source>
</evidence>
<dbReference type="InterPro" id="IPR000700">
    <property type="entry name" value="PAS-assoc_C"/>
</dbReference>
<dbReference type="InterPro" id="IPR005467">
    <property type="entry name" value="His_kinase_dom"/>
</dbReference>
<dbReference type="PANTHER" id="PTHR43065">
    <property type="entry name" value="SENSOR HISTIDINE KINASE"/>
    <property type="match status" value="1"/>
</dbReference>
<comment type="caution">
    <text evidence="11">The sequence shown here is derived from an EMBL/GenBank/DDBJ whole genome shotgun (WGS) entry which is preliminary data.</text>
</comment>
<dbReference type="InterPro" id="IPR003594">
    <property type="entry name" value="HATPase_dom"/>
</dbReference>
<dbReference type="AlphaFoldDB" id="I3IGK8"/>
<dbReference type="Proteomes" id="UP000002985">
    <property type="component" value="Unassembled WGS sequence"/>
</dbReference>
<dbReference type="Gene3D" id="3.30.565.10">
    <property type="entry name" value="Histidine kinase-like ATPase, C-terminal domain"/>
    <property type="match status" value="1"/>
</dbReference>
<dbReference type="eggNOG" id="COG2205">
    <property type="taxonomic scope" value="Bacteria"/>
</dbReference>
<evidence type="ECO:0000256" key="1">
    <source>
        <dbReference type="ARBA" id="ARBA00000085"/>
    </source>
</evidence>
<dbReference type="Pfam" id="PF13185">
    <property type="entry name" value="GAF_2"/>
    <property type="match status" value="1"/>
</dbReference>
<name>I3IGK8_9BACT</name>
<dbReference type="Pfam" id="PF00512">
    <property type="entry name" value="HisKA"/>
    <property type="match status" value="1"/>
</dbReference>
<dbReference type="SMART" id="SM00065">
    <property type="entry name" value="GAF"/>
    <property type="match status" value="1"/>
</dbReference>
<dbReference type="InterPro" id="IPR036097">
    <property type="entry name" value="HisK_dim/P_sf"/>
</dbReference>
<dbReference type="SUPFAM" id="SSF55785">
    <property type="entry name" value="PYP-like sensor domain (PAS domain)"/>
    <property type="match status" value="1"/>
</dbReference>
<evidence type="ECO:0000313" key="11">
    <source>
        <dbReference type="EMBL" id="GAB60853.1"/>
    </source>
</evidence>
<evidence type="ECO:0000256" key="6">
    <source>
        <dbReference type="ARBA" id="ARBA00022777"/>
    </source>
</evidence>
<dbReference type="InterPro" id="IPR035965">
    <property type="entry name" value="PAS-like_dom_sf"/>
</dbReference>
<dbReference type="InterPro" id="IPR003018">
    <property type="entry name" value="GAF"/>
</dbReference>
<dbReference type="PROSITE" id="PS50109">
    <property type="entry name" value="HIS_KIN"/>
    <property type="match status" value="1"/>
</dbReference>
<dbReference type="InterPro" id="IPR000014">
    <property type="entry name" value="PAS"/>
</dbReference>
<gene>
    <name evidence="11" type="ORF">KSU1_A0086</name>
</gene>
<dbReference type="InterPro" id="IPR004358">
    <property type="entry name" value="Sig_transdc_His_kin-like_C"/>
</dbReference>
<dbReference type="SMART" id="SM00388">
    <property type="entry name" value="HisKA"/>
    <property type="match status" value="1"/>
</dbReference>
<keyword evidence="7" id="KW-0067">ATP-binding</keyword>
<dbReference type="PROSITE" id="PS50113">
    <property type="entry name" value="PAC"/>
    <property type="match status" value="1"/>
</dbReference>
<evidence type="ECO:0000256" key="8">
    <source>
        <dbReference type="ARBA" id="ARBA00023012"/>
    </source>
</evidence>
<evidence type="ECO:0000313" key="12">
    <source>
        <dbReference type="Proteomes" id="UP000002985"/>
    </source>
</evidence>
<feature type="domain" description="PAC" evidence="10">
    <location>
        <begin position="82"/>
        <end position="134"/>
    </location>
</feature>
<dbReference type="OrthoDB" id="9765274at2"/>
<evidence type="ECO:0000256" key="2">
    <source>
        <dbReference type="ARBA" id="ARBA00012438"/>
    </source>
</evidence>
<keyword evidence="6 11" id="KW-0418">Kinase</keyword>
<dbReference type="InterPro" id="IPR003661">
    <property type="entry name" value="HisK_dim/P_dom"/>
</dbReference>
<dbReference type="SMART" id="SM00387">
    <property type="entry name" value="HATPase_c"/>
    <property type="match status" value="1"/>
</dbReference>
<feature type="domain" description="Histidine kinase" evidence="9">
    <location>
        <begin position="362"/>
        <end position="569"/>
    </location>
</feature>
<dbReference type="SUPFAM" id="SSF47384">
    <property type="entry name" value="Homodimeric domain of signal transducing histidine kinase"/>
    <property type="match status" value="1"/>
</dbReference>
<evidence type="ECO:0000256" key="3">
    <source>
        <dbReference type="ARBA" id="ARBA00022553"/>
    </source>
</evidence>
<dbReference type="GO" id="GO:0005524">
    <property type="term" value="F:ATP binding"/>
    <property type="evidence" value="ECO:0007669"/>
    <property type="project" value="UniProtKB-KW"/>
</dbReference>
<dbReference type="InterPro" id="IPR036890">
    <property type="entry name" value="HATPase_C_sf"/>
</dbReference>
<keyword evidence="12" id="KW-1185">Reference proteome</keyword>
<keyword evidence="4" id="KW-0808">Transferase</keyword>
<dbReference type="STRING" id="247490.KSU1_A0086"/>
<dbReference type="SUPFAM" id="SSF55874">
    <property type="entry name" value="ATPase domain of HSP90 chaperone/DNA topoisomerase II/histidine kinase"/>
    <property type="match status" value="1"/>
</dbReference>
<dbReference type="GO" id="GO:0000155">
    <property type="term" value="F:phosphorelay sensor kinase activity"/>
    <property type="evidence" value="ECO:0007669"/>
    <property type="project" value="InterPro"/>
</dbReference>
<dbReference type="PRINTS" id="PR00344">
    <property type="entry name" value="BCTRLSENSOR"/>
</dbReference>
<dbReference type="Gene3D" id="3.30.450.20">
    <property type="entry name" value="PAS domain"/>
    <property type="match status" value="1"/>
</dbReference>
<reference evidence="11 12" key="1">
    <citation type="journal article" date="2012" name="FEBS Lett.">
        <title>Anammox organism KSU-1 expresses a NirK-type copper-containing nitrite reductase instead of a NirS-type with cytochrome cd1.</title>
        <authorList>
            <person name="Hira D."/>
            <person name="Toh H."/>
            <person name="Migita C.T."/>
            <person name="Okubo H."/>
            <person name="Nishiyama T."/>
            <person name="Hattori M."/>
            <person name="Furukawa K."/>
            <person name="Fujii T."/>
        </authorList>
    </citation>
    <scope>NUCLEOTIDE SEQUENCE [LARGE SCALE GENOMIC DNA]</scope>
</reference>
<evidence type="ECO:0000259" key="10">
    <source>
        <dbReference type="PROSITE" id="PS50113"/>
    </source>
</evidence>
<accession>I3IGK8</accession>
<keyword evidence="8" id="KW-0902">Two-component regulatory system</keyword>
<proteinExistence type="predicted"/>
<sequence>MLPHILKDNIEDIFKNIIDALDAGLSILNKDLHIIWSNKILSDMLNLKYNPIGKACYDVYKCGCSDITNCSVLKMLSHGERQYSETQLITEKGERQYIKNISVPIRDEKDDIISLIRFSIDVTEKEEKIRQLSLLRKLSELMHGTLQIDRLLHLILTCVTAGTALGFNRSRLFLVDKERNIVYGKMAVGPSSWEEAYKIWGEIANKYERLEDLIRASEDNYRDDTPLHMITRLMAYSLTDEKELIVSCIKSKKPILEKNAFYNPNINKKFVSMIDANEFVCVPLIVKEEAIGVICADNFYSCKPITEEHVQLLSTFASQAALAIENAEAYKKLGEKIQQLGETQERLIRSERLAVIGNMAAYIAHEIRNPLVTIGGFARAILRISDQDNQTRQSIEVIVEEVKRLEKILANIMDFSKPYEPVKILSQINEILENTCSLMEPYFKSGNIQLTKKLDTKIPKIIMDSTQMKQVFLNIIKNAVESMPDGGMLTVETMPEGQYIKINIIDSGKGMSAKTMKNIFTPFFTTKMDGTGVGLAVSQKIVDDHGGYIKVNSSLSEGTTFSIYLPVKKEQP</sequence>
<dbReference type="EC" id="2.7.13.3" evidence="2"/>
<protein>
    <recommendedName>
        <fullName evidence="2">histidine kinase</fullName>
        <ecNumber evidence="2">2.7.13.3</ecNumber>
    </recommendedName>
</protein>
<dbReference type="PANTHER" id="PTHR43065:SF10">
    <property type="entry name" value="PEROXIDE STRESS-ACTIVATED HISTIDINE KINASE MAK3"/>
    <property type="match status" value="1"/>
</dbReference>
<dbReference type="Pfam" id="PF13426">
    <property type="entry name" value="PAS_9"/>
    <property type="match status" value="1"/>
</dbReference>
<dbReference type="InterPro" id="IPR029016">
    <property type="entry name" value="GAF-like_dom_sf"/>
</dbReference>
<comment type="catalytic activity">
    <reaction evidence="1">
        <text>ATP + protein L-histidine = ADP + protein N-phospho-L-histidine.</text>
        <dbReference type="EC" id="2.7.13.3"/>
    </reaction>
</comment>
<dbReference type="SUPFAM" id="SSF55781">
    <property type="entry name" value="GAF domain-like"/>
    <property type="match status" value="1"/>
</dbReference>
<dbReference type="Gene3D" id="3.30.450.40">
    <property type="match status" value="1"/>
</dbReference>
<keyword evidence="3" id="KW-0597">Phosphoprotein</keyword>
<dbReference type="Pfam" id="PF02518">
    <property type="entry name" value="HATPase_c"/>
    <property type="match status" value="1"/>
</dbReference>
<organism evidence="11 12">
    <name type="scientific">Candidatus Jettenia caeni</name>
    <dbReference type="NCBI Taxonomy" id="247490"/>
    <lineage>
        <taxon>Bacteria</taxon>
        <taxon>Pseudomonadati</taxon>
        <taxon>Planctomycetota</taxon>
        <taxon>Candidatus Brocadiia</taxon>
        <taxon>Candidatus Brocadiales</taxon>
        <taxon>Candidatus Brocadiaceae</taxon>
        <taxon>Candidatus Jettenia</taxon>
    </lineage>
</organism>
<evidence type="ECO:0000256" key="7">
    <source>
        <dbReference type="ARBA" id="ARBA00022840"/>
    </source>
</evidence>
<evidence type="ECO:0000256" key="4">
    <source>
        <dbReference type="ARBA" id="ARBA00022679"/>
    </source>
</evidence>